<organism evidence="2 3">
    <name type="scientific">Flavobacterium saliperosum</name>
    <dbReference type="NCBI Taxonomy" id="329186"/>
    <lineage>
        <taxon>Bacteria</taxon>
        <taxon>Pseudomonadati</taxon>
        <taxon>Bacteroidota</taxon>
        <taxon>Flavobacteriia</taxon>
        <taxon>Flavobacteriales</taxon>
        <taxon>Flavobacteriaceae</taxon>
        <taxon>Flavobacterium</taxon>
    </lineage>
</organism>
<dbReference type="STRING" id="329186.SAMN02927925_00133"/>
<dbReference type="eggNOG" id="COG0847">
    <property type="taxonomic scope" value="Bacteria"/>
</dbReference>
<dbReference type="SUPFAM" id="SSF53098">
    <property type="entry name" value="Ribonuclease H-like"/>
    <property type="match status" value="1"/>
</dbReference>
<dbReference type="Pfam" id="PF00929">
    <property type="entry name" value="RNase_T"/>
    <property type="match status" value="1"/>
</dbReference>
<dbReference type="Proteomes" id="UP000182124">
    <property type="component" value="Unassembled WGS sequence"/>
</dbReference>
<dbReference type="GO" id="GO:0005829">
    <property type="term" value="C:cytosol"/>
    <property type="evidence" value="ECO:0007669"/>
    <property type="project" value="TreeGrafter"/>
</dbReference>
<dbReference type="AlphaFoldDB" id="A0A1G4V2Q4"/>
<dbReference type="PANTHER" id="PTHR30231">
    <property type="entry name" value="DNA POLYMERASE III SUBUNIT EPSILON"/>
    <property type="match status" value="1"/>
</dbReference>
<evidence type="ECO:0000259" key="1">
    <source>
        <dbReference type="SMART" id="SM00479"/>
    </source>
</evidence>
<dbReference type="InterPro" id="IPR012337">
    <property type="entry name" value="RNaseH-like_sf"/>
</dbReference>
<reference evidence="2 3" key="1">
    <citation type="submission" date="2016-10" db="EMBL/GenBank/DDBJ databases">
        <authorList>
            <person name="de Groot N.N."/>
        </authorList>
    </citation>
    <scope>NUCLEOTIDE SEQUENCE [LARGE SCALE GENOMIC DNA]</scope>
    <source>
        <strain evidence="2 3">CGMCC 1.3801</strain>
    </source>
</reference>
<dbReference type="RefSeq" id="WP_035653789.1">
    <property type="nucleotide sequence ID" value="NZ_FMTY01000001.1"/>
</dbReference>
<dbReference type="Gene3D" id="3.30.420.10">
    <property type="entry name" value="Ribonuclease H-like superfamily/Ribonuclease H"/>
    <property type="match status" value="1"/>
</dbReference>
<protein>
    <submittedName>
        <fullName evidence="2">DNA polymerase-3 subunit epsilon</fullName>
    </submittedName>
</protein>
<accession>A0A1G4V2Q4</accession>
<dbReference type="GO" id="GO:0003676">
    <property type="term" value="F:nucleic acid binding"/>
    <property type="evidence" value="ECO:0007669"/>
    <property type="project" value="InterPro"/>
</dbReference>
<dbReference type="SMART" id="SM00479">
    <property type="entry name" value="EXOIII"/>
    <property type="match status" value="1"/>
</dbReference>
<dbReference type="InterPro" id="IPR036397">
    <property type="entry name" value="RNaseH_sf"/>
</dbReference>
<gene>
    <name evidence="2" type="ORF">SAMN02927925_00133</name>
</gene>
<dbReference type="PANTHER" id="PTHR30231:SF42">
    <property type="entry name" value="EXONUCLEASE"/>
    <property type="match status" value="1"/>
</dbReference>
<feature type="domain" description="Exonuclease" evidence="1">
    <location>
        <begin position="3"/>
        <end position="158"/>
    </location>
</feature>
<dbReference type="GO" id="GO:0006259">
    <property type="term" value="P:DNA metabolic process"/>
    <property type="evidence" value="ECO:0007669"/>
    <property type="project" value="UniProtKB-ARBA"/>
</dbReference>
<evidence type="ECO:0000313" key="3">
    <source>
        <dbReference type="Proteomes" id="UP000182124"/>
    </source>
</evidence>
<proteinExistence type="predicted"/>
<evidence type="ECO:0000313" key="2">
    <source>
        <dbReference type="EMBL" id="SCX00270.1"/>
    </source>
</evidence>
<dbReference type="InterPro" id="IPR013520">
    <property type="entry name" value="Ribonucl_H"/>
</dbReference>
<dbReference type="GO" id="GO:0008408">
    <property type="term" value="F:3'-5' exonuclease activity"/>
    <property type="evidence" value="ECO:0007669"/>
    <property type="project" value="TreeGrafter"/>
</dbReference>
<sequence length="158" mass="18216">MDSFTAIDFETAQGYRWSICQVGLVRIENGIITKELDILVQPPDNYYWSNFTMIHGISARDTVNAPTFNKIWHMIAPFIEDQNVIAHNGFGFDFPVLNKTLEYYGMATPDYNKFCTYKIYKSNLANLCNEYNIPLNHHDALSDARACAELYLRSLNEI</sequence>
<name>A0A1G4V2Q4_9FLAO</name>
<dbReference type="EMBL" id="FMTY01000001">
    <property type="protein sequence ID" value="SCX00270.1"/>
    <property type="molecule type" value="Genomic_DNA"/>
</dbReference>
<dbReference type="CDD" id="cd06130">
    <property type="entry name" value="DNA_pol_III_epsilon_like"/>
    <property type="match status" value="1"/>
</dbReference>